<evidence type="ECO:0000313" key="2">
    <source>
        <dbReference type="EMBL" id="KAK4011382.1"/>
    </source>
</evidence>
<feature type="chain" id="PRO_5047048060" evidence="1">
    <location>
        <begin position="24"/>
        <end position="59"/>
    </location>
</feature>
<comment type="caution">
    <text evidence="2">The sequence shown here is derived from an EMBL/GenBank/DDBJ whole genome shotgun (WGS) entry which is preliminary data.</text>
</comment>
<evidence type="ECO:0000256" key="1">
    <source>
        <dbReference type="SAM" id="SignalP"/>
    </source>
</evidence>
<sequence>MAHFTVLFIPICFLFLGTSFTAATTLEELQLQLNQLSKNYSLQRKILEEKVAHLEPSLH</sequence>
<protein>
    <submittedName>
        <fullName evidence="2">Uncharacterized protein</fullName>
    </submittedName>
</protein>
<dbReference type="EMBL" id="JAOYFB010000003">
    <property type="protein sequence ID" value="KAK4011382.1"/>
    <property type="molecule type" value="Genomic_DNA"/>
</dbReference>
<accession>A0ABQ9ZEM3</accession>
<keyword evidence="3" id="KW-1185">Reference proteome</keyword>
<organism evidence="2 3">
    <name type="scientific">Daphnia magna</name>
    <dbReference type="NCBI Taxonomy" id="35525"/>
    <lineage>
        <taxon>Eukaryota</taxon>
        <taxon>Metazoa</taxon>
        <taxon>Ecdysozoa</taxon>
        <taxon>Arthropoda</taxon>
        <taxon>Crustacea</taxon>
        <taxon>Branchiopoda</taxon>
        <taxon>Diplostraca</taxon>
        <taxon>Cladocera</taxon>
        <taxon>Anomopoda</taxon>
        <taxon>Daphniidae</taxon>
        <taxon>Daphnia</taxon>
    </lineage>
</organism>
<reference evidence="2 3" key="1">
    <citation type="journal article" date="2023" name="Nucleic Acids Res.">
        <title>The hologenome of Daphnia magna reveals possible DNA methylation and microbiome-mediated evolution of the host genome.</title>
        <authorList>
            <person name="Chaturvedi A."/>
            <person name="Li X."/>
            <person name="Dhandapani V."/>
            <person name="Marshall H."/>
            <person name="Kissane S."/>
            <person name="Cuenca-Cambronero M."/>
            <person name="Asole G."/>
            <person name="Calvet F."/>
            <person name="Ruiz-Romero M."/>
            <person name="Marangio P."/>
            <person name="Guigo R."/>
            <person name="Rago D."/>
            <person name="Mirbahai L."/>
            <person name="Eastwood N."/>
            <person name="Colbourne J.K."/>
            <person name="Zhou J."/>
            <person name="Mallon E."/>
            <person name="Orsini L."/>
        </authorList>
    </citation>
    <scope>NUCLEOTIDE SEQUENCE [LARGE SCALE GENOMIC DNA]</scope>
    <source>
        <strain evidence="2">LRV0_1</strain>
    </source>
</reference>
<dbReference type="Proteomes" id="UP001234178">
    <property type="component" value="Unassembled WGS sequence"/>
</dbReference>
<name>A0ABQ9ZEM3_9CRUS</name>
<evidence type="ECO:0000313" key="3">
    <source>
        <dbReference type="Proteomes" id="UP001234178"/>
    </source>
</evidence>
<keyword evidence="1" id="KW-0732">Signal</keyword>
<feature type="signal peptide" evidence="1">
    <location>
        <begin position="1"/>
        <end position="23"/>
    </location>
</feature>
<proteinExistence type="predicted"/>
<gene>
    <name evidence="2" type="ORF">OUZ56_020496</name>
</gene>